<keyword evidence="4" id="KW-0143">Chaperone</keyword>
<dbReference type="Gene3D" id="3.50.7.10">
    <property type="entry name" value="GroEL"/>
    <property type="match status" value="1"/>
</dbReference>
<evidence type="ECO:0000256" key="3">
    <source>
        <dbReference type="ARBA" id="ARBA00022840"/>
    </source>
</evidence>
<comment type="similarity">
    <text evidence="1">Belongs to the chaperonin (HSP60) family.</text>
</comment>
<organism evidence="5">
    <name type="scientific">hydrothermal vent metagenome</name>
    <dbReference type="NCBI Taxonomy" id="652676"/>
    <lineage>
        <taxon>unclassified sequences</taxon>
        <taxon>metagenomes</taxon>
        <taxon>ecological metagenomes</taxon>
    </lineage>
</organism>
<dbReference type="SUPFAM" id="SSF52029">
    <property type="entry name" value="GroEL apical domain-like"/>
    <property type="match status" value="1"/>
</dbReference>
<dbReference type="InterPro" id="IPR027413">
    <property type="entry name" value="GROEL-like_equatorial_sf"/>
</dbReference>
<dbReference type="SUPFAM" id="SSF48592">
    <property type="entry name" value="GroEL equatorial domain-like"/>
    <property type="match status" value="1"/>
</dbReference>
<dbReference type="InterPro" id="IPR001844">
    <property type="entry name" value="Cpn60/GroEL"/>
</dbReference>
<evidence type="ECO:0000256" key="2">
    <source>
        <dbReference type="ARBA" id="ARBA00022741"/>
    </source>
</evidence>
<dbReference type="NCBIfam" id="NF009489">
    <property type="entry name" value="PRK12851.1"/>
    <property type="match status" value="1"/>
</dbReference>
<dbReference type="PRINTS" id="PR00298">
    <property type="entry name" value="CHAPERONIN60"/>
</dbReference>
<gene>
    <name evidence="5" type="ORF">MNBD_GAMMA10-2841</name>
</gene>
<dbReference type="AlphaFoldDB" id="A0A3B0XIX9"/>
<dbReference type="Gene3D" id="1.10.560.10">
    <property type="entry name" value="GroEL-like equatorial domain"/>
    <property type="match status" value="1"/>
</dbReference>
<keyword evidence="5" id="KW-0346">Stress response</keyword>
<dbReference type="GO" id="GO:0042026">
    <property type="term" value="P:protein refolding"/>
    <property type="evidence" value="ECO:0007669"/>
    <property type="project" value="InterPro"/>
</dbReference>
<dbReference type="NCBIfam" id="NF009487">
    <property type="entry name" value="PRK12849.1"/>
    <property type="match status" value="1"/>
</dbReference>
<dbReference type="Pfam" id="PF00118">
    <property type="entry name" value="Cpn60_TCP1"/>
    <property type="match status" value="1"/>
</dbReference>
<dbReference type="NCBIfam" id="NF009488">
    <property type="entry name" value="PRK12850.1"/>
    <property type="match status" value="1"/>
</dbReference>
<dbReference type="InterPro" id="IPR027409">
    <property type="entry name" value="GroEL-like_apical_dom_sf"/>
</dbReference>
<dbReference type="FunFam" id="3.50.7.10:FF:000001">
    <property type="entry name" value="60 kDa chaperonin"/>
    <property type="match status" value="1"/>
</dbReference>
<sequence length="550" mass="57764">MSAKEVRFGDDARSRMINGVNILANAVKVTLGPKGRNVVLDRSFGAPSVTKDGVSVAKEIELEDKFENMGAQMVKEVSSQTSDVAGDGTTTATVLAQAIVREGMKSVSAGMNPMDLKRGIDKAISAAVGELQNMSKPCKDNDSIAQVGTISANTDKDIGDIIADAMKEVSTEGVITVEEGTTLKNELEIVKGMQFDRGYLSPYFVTDQQSMTTDLDNPYILLFDKKITNIRDLLQVLEAVAKASRPLLIIAEDVEGEALATLVINSMRGIVKVAAVKAPGFGDRRKAMLQDIAVLTGGQVISEEVGLSLEKATLEELGSAKKVTVTKEATIIVDGAGSKGDIDSRVGQIRAQMEESTSDYDKEKLQERMAKLAGGVAVIKVGAATEVEMKEKKDRVDDALHATRAAVEEGVVPGGGVALVRACAVIAGLKGDNQDQDVGISIAIRSMEEPLRQIVKNAGDEDSVVLNKVAEGEGNFGYNAGTGEYGDMIEMGILDPTKVTRSALQNAASIAGLLITTECMITDVPQDPGAGAAPDMGGMGGGMGGMGGMM</sequence>
<dbReference type="CDD" id="cd03344">
    <property type="entry name" value="GroEL"/>
    <property type="match status" value="1"/>
</dbReference>
<accession>A0A3B0XIX9</accession>
<dbReference type="InterPro" id="IPR018370">
    <property type="entry name" value="Chaperonin_Cpn60_CS"/>
</dbReference>
<reference evidence="5" key="1">
    <citation type="submission" date="2018-06" db="EMBL/GenBank/DDBJ databases">
        <authorList>
            <person name="Zhirakovskaya E."/>
        </authorList>
    </citation>
    <scope>NUCLEOTIDE SEQUENCE</scope>
</reference>
<dbReference type="GO" id="GO:0005524">
    <property type="term" value="F:ATP binding"/>
    <property type="evidence" value="ECO:0007669"/>
    <property type="project" value="UniProtKB-KW"/>
</dbReference>
<keyword evidence="3" id="KW-0067">ATP-binding</keyword>
<dbReference type="InterPro" id="IPR027410">
    <property type="entry name" value="TCP-1-like_intermed_sf"/>
</dbReference>
<dbReference type="EMBL" id="UOFJ01000325">
    <property type="protein sequence ID" value="VAW68298.1"/>
    <property type="molecule type" value="Genomic_DNA"/>
</dbReference>
<dbReference type="InterPro" id="IPR002423">
    <property type="entry name" value="Cpn60/GroEL/TCP-1"/>
</dbReference>
<evidence type="ECO:0000313" key="5">
    <source>
        <dbReference type="EMBL" id="VAW68298.1"/>
    </source>
</evidence>
<dbReference type="PROSITE" id="PS00296">
    <property type="entry name" value="CHAPERONINS_CPN60"/>
    <property type="match status" value="1"/>
</dbReference>
<evidence type="ECO:0000256" key="1">
    <source>
        <dbReference type="ARBA" id="ARBA00006607"/>
    </source>
</evidence>
<dbReference type="FunFam" id="1.10.560.10:FF:000001">
    <property type="entry name" value="60 kDa chaperonin"/>
    <property type="match status" value="1"/>
</dbReference>
<dbReference type="HAMAP" id="MF_00600">
    <property type="entry name" value="CH60"/>
    <property type="match status" value="1"/>
</dbReference>
<dbReference type="NCBIfam" id="TIGR02348">
    <property type="entry name" value="GroEL"/>
    <property type="match status" value="1"/>
</dbReference>
<name>A0A3B0XIX9_9ZZZZ</name>
<evidence type="ECO:0000256" key="4">
    <source>
        <dbReference type="ARBA" id="ARBA00023186"/>
    </source>
</evidence>
<proteinExistence type="inferred from homology"/>
<keyword evidence="2" id="KW-0547">Nucleotide-binding</keyword>
<dbReference type="NCBIfam" id="NF000592">
    <property type="entry name" value="PRK00013.1"/>
    <property type="match status" value="1"/>
</dbReference>
<dbReference type="Gene3D" id="3.30.260.10">
    <property type="entry name" value="TCP-1-like chaperonin intermediate domain"/>
    <property type="match status" value="1"/>
</dbReference>
<dbReference type="SUPFAM" id="SSF54849">
    <property type="entry name" value="GroEL-intermediate domain like"/>
    <property type="match status" value="1"/>
</dbReference>
<dbReference type="PANTHER" id="PTHR45633">
    <property type="entry name" value="60 KDA HEAT SHOCK PROTEIN, MITOCHONDRIAL"/>
    <property type="match status" value="1"/>
</dbReference>
<protein>
    <submittedName>
        <fullName evidence="5">Heat shock protein 60 family chaperone GroEL</fullName>
    </submittedName>
</protein>
<dbReference type="GO" id="GO:0140662">
    <property type="term" value="F:ATP-dependent protein folding chaperone"/>
    <property type="evidence" value="ECO:0007669"/>
    <property type="project" value="InterPro"/>
</dbReference>